<dbReference type="RefSeq" id="XP_002110253.1">
    <property type="nucleotide sequence ID" value="XM_002110217.1"/>
</dbReference>
<dbReference type="GO" id="GO:0000724">
    <property type="term" value="P:double-strand break repair via homologous recombination"/>
    <property type="evidence" value="ECO:0000318"/>
    <property type="project" value="GO_Central"/>
</dbReference>
<dbReference type="InterPro" id="IPR001357">
    <property type="entry name" value="BRCT_dom"/>
</dbReference>
<evidence type="ECO:0000313" key="12">
    <source>
        <dbReference type="Proteomes" id="UP000009022"/>
    </source>
</evidence>
<feature type="region of interest" description="Disordered" evidence="9">
    <location>
        <begin position="657"/>
        <end position="677"/>
    </location>
</feature>
<dbReference type="InterPro" id="IPR031099">
    <property type="entry name" value="BRCA1-associated"/>
</dbReference>
<evidence type="ECO:0000256" key="7">
    <source>
        <dbReference type="ARBA" id="ARBA00023204"/>
    </source>
</evidence>
<keyword evidence="6" id="KW-0862">Zinc</keyword>
<dbReference type="OrthoDB" id="6105938at2759"/>
<accession>B3RR01</accession>
<dbReference type="GO" id="GO:0070531">
    <property type="term" value="C:BRCA1-A complex"/>
    <property type="evidence" value="ECO:0000318"/>
    <property type="project" value="GO_Central"/>
</dbReference>
<evidence type="ECO:0000259" key="10">
    <source>
        <dbReference type="PROSITE" id="PS50172"/>
    </source>
</evidence>
<feature type="region of interest" description="Disordered" evidence="9">
    <location>
        <begin position="970"/>
        <end position="997"/>
    </location>
</feature>
<keyword evidence="7" id="KW-0234">DNA repair</keyword>
<evidence type="ECO:0000256" key="5">
    <source>
        <dbReference type="ARBA" id="ARBA00022771"/>
    </source>
</evidence>
<name>B3RR01_TRIAD</name>
<organism evidence="11 12">
    <name type="scientific">Trichoplax adhaerens</name>
    <name type="common">Trichoplax reptans</name>
    <dbReference type="NCBI Taxonomy" id="10228"/>
    <lineage>
        <taxon>Eukaryota</taxon>
        <taxon>Metazoa</taxon>
        <taxon>Placozoa</taxon>
        <taxon>Uniplacotomia</taxon>
        <taxon>Trichoplacea</taxon>
        <taxon>Trichoplacidae</taxon>
        <taxon>Trichoplax</taxon>
    </lineage>
</organism>
<keyword evidence="12" id="KW-1185">Reference proteome</keyword>
<dbReference type="SMART" id="SM00292">
    <property type="entry name" value="BRCT"/>
    <property type="match status" value="1"/>
</dbReference>
<dbReference type="KEGG" id="tad:TRIADDRAFT_54061"/>
<dbReference type="Proteomes" id="UP000009022">
    <property type="component" value="Unassembled WGS sequence"/>
</dbReference>
<dbReference type="Gene3D" id="3.40.50.10190">
    <property type="entry name" value="BRCT domain"/>
    <property type="match status" value="2"/>
</dbReference>
<reference evidence="11 12" key="1">
    <citation type="journal article" date="2008" name="Nature">
        <title>The Trichoplax genome and the nature of placozoans.</title>
        <authorList>
            <person name="Srivastava M."/>
            <person name="Begovic E."/>
            <person name="Chapman J."/>
            <person name="Putnam N.H."/>
            <person name="Hellsten U."/>
            <person name="Kawashima T."/>
            <person name="Kuo A."/>
            <person name="Mitros T."/>
            <person name="Salamov A."/>
            <person name="Carpenter M.L."/>
            <person name="Signorovitch A.Y."/>
            <person name="Moreno M.A."/>
            <person name="Kamm K."/>
            <person name="Grimwood J."/>
            <person name="Schmutz J."/>
            <person name="Shapiro H."/>
            <person name="Grigoriev I.V."/>
            <person name="Buss L.W."/>
            <person name="Schierwater B."/>
            <person name="Dellaporta S.L."/>
            <person name="Rokhsar D.S."/>
        </authorList>
    </citation>
    <scope>NUCLEOTIDE SEQUENCE [LARGE SCALE GENOMIC DNA]</scope>
    <source>
        <strain evidence="11 12">Grell-BS-1999</strain>
    </source>
</reference>
<evidence type="ECO:0000256" key="8">
    <source>
        <dbReference type="ARBA" id="ARBA00023242"/>
    </source>
</evidence>
<keyword evidence="8" id="KW-0539">Nucleus</keyword>
<feature type="compositionally biased region" description="Basic and acidic residues" evidence="9">
    <location>
        <begin position="422"/>
        <end position="431"/>
    </location>
</feature>
<feature type="compositionally biased region" description="Low complexity" evidence="9">
    <location>
        <begin position="516"/>
        <end position="535"/>
    </location>
</feature>
<feature type="compositionally biased region" description="Basic and acidic residues" evidence="9">
    <location>
        <begin position="143"/>
        <end position="152"/>
    </location>
</feature>
<feature type="region of interest" description="Disordered" evidence="9">
    <location>
        <begin position="413"/>
        <end position="447"/>
    </location>
</feature>
<feature type="compositionally biased region" description="Polar residues" evidence="9">
    <location>
        <begin position="432"/>
        <end position="446"/>
    </location>
</feature>
<feature type="compositionally biased region" description="Polar residues" evidence="9">
    <location>
        <begin position="81"/>
        <end position="91"/>
    </location>
</feature>
<dbReference type="GeneID" id="6752001"/>
<gene>
    <name evidence="11" type="ORF">TRIADDRAFT_54061</name>
</gene>
<keyword evidence="3" id="KW-0677">Repeat</keyword>
<evidence type="ECO:0000256" key="1">
    <source>
        <dbReference type="ARBA" id="ARBA00004123"/>
    </source>
</evidence>
<evidence type="ECO:0000256" key="9">
    <source>
        <dbReference type="SAM" id="MobiDB-lite"/>
    </source>
</evidence>
<dbReference type="eggNOG" id="KOG4362">
    <property type="taxonomic scope" value="Eukaryota"/>
</dbReference>
<dbReference type="GO" id="GO:0008270">
    <property type="term" value="F:zinc ion binding"/>
    <property type="evidence" value="ECO:0007669"/>
    <property type="project" value="UniProtKB-KW"/>
</dbReference>
<dbReference type="HOGENOM" id="CLU_264038_0_0_1"/>
<evidence type="ECO:0000256" key="4">
    <source>
        <dbReference type="ARBA" id="ARBA00022763"/>
    </source>
</evidence>
<dbReference type="GO" id="GO:0031436">
    <property type="term" value="C:BRCA1-BARD1 complex"/>
    <property type="evidence" value="ECO:0000318"/>
    <property type="project" value="GO_Central"/>
</dbReference>
<feature type="compositionally biased region" description="Low complexity" evidence="9">
    <location>
        <begin position="119"/>
        <end position="133"/>
    </location>
</feature>
<keyword evidence="4" id="KW-0227">DNA damage</keyword>
<evidence type="ECO:0000256" key="3">
    <source>
        <dbReference type="ARBA" id="ARBA00022737"/>
    </source>
</evidence>
<dbReference type="GO" id="GO:0045944">
    <property type="term" value="P:positive regulation of transcription by RNA polymerase II"/>
    <property type="evidence" value="ECO:0000318"/>
    <property type="project" value="GO_Central"/>
</dbReference>
<dbReference type="GO" id="GO:0004842">
    <property type="term" value="F:ubiquitin-protein transferase activity"/>
    <property type="evidence" value="ECO:0000318"/>
    <property type="project" value="GO_Central"/>
</dbReference>
<dbReference type="CTD" id="6752001"/>
<dbReference type="PROSITE" id="PS50172">
    <property type="entry name" value="BRCT"/>
    <property type="match status" value="1"/>
</dbReference>
<feature type="compositionally biased region" description="Polar residues" evidence="9">
    <location>
        <begin position="307"/>
        <end position="316"/>
    </location>
</feature>
<dbReference type="PANTHER" id="PTHR13763">
    <property type="entry name" value="BREAST CANCER TYPE 1 SUSCEPTIBILITY PROTEIN BRCA1"/>
    <property type="match status" value="1"/>
</dbReference>
<keyword evidence="2" id="KW-0479">Metal-binding</keyword>
<dbReference type="InterPro" id="IPR036420">
    <property type="entry name" value="BRCT_dom_sf"/>
</dbReference>
<evidence type="ECO:0000313" key="11">
    <source>
        <dbReference type="EMBL" id="EDV26257.1"/>
    </source>
</evidence>
<feature type="compositionally biased region" description="Basic and acidic residues" evidence="9">
    <location>
        <begin position="972"/>
        <end position="997"/>
    </location>
</feature>
<protein>
    <recommendedName>
        <fullName evidence="10">BRCT domain-containing protein</fullName>
    </recommendedName>
</protein>
<dbReference type="PANTHER" id="PTHR13763:SF0">
    <property type="entry name" value="BREAST CANCER TYPE 1 SUSCEPTIBILITY PROTEIN"/>
    <property type="match status" value="1"/>
</dbReference>
<dbReference type="FunFam" id="3.40.50.10190:FF:000006">
    <property type="entry name" value="Breast cancer type 1 susceptibility protein homolog"/>
    <property type="match status" value="1"/>
</dbReference>
<dbReference type="Pfam" id="PF00533">
    <property type="entry name" value="BRCT"/>
    <property type="match status" value="1"/>
</dbReference>
<feature type="region of interest" description="Disordered" evidence="9">
    <location>
        <begin position="307"/>
        <end position="326"/>
    </location>
</feature>
<feature type="compositionally biased region" description="Polar residues" evidence="9">
    <location>
        <begin position="99"/>
        <end position="113"/>
    </location>
</feature>
<proteinExistence type="predicted"/>
<feature type="domain" description="BRCT" evidence="10">
    <location>
        <begin position="1085"/>
        <end position="1184"/>
    </location>
</feature>
<dbReference type="STRING" id="10228.B3RR01"/>
<sequence length="1270" mass="141917">MQYPELVSMITVIFSNCIQHVIKDAKTPCCPLCKEAITKRSLNTRSSHEKFVQVVKDVELAFQQDLDELQTETTNKKVRKNSSQTDSTITRGNDKRSNSKQITRTTSMDSGNNKIYPDNKQSQNSQLSSKSRSMPCQNLHSHTSTDRKDGKSESQNGGETILHSGLSENTTVVSQDKVRFELIKSKRKLASKSIRHGFDKRTSGLSSSFDNACTSNDSIDNFSSKRSDRNNDNVKLTAKNMQTIDSWLRKDINSQVPSQKNDKGELEKTVNKMVERSLIGNHGTIYLARDKADPTWELYSSITDVTSPSQKCNPMENQEESRSSTKHPINLASSFIVALTDSQKLRNSKSEVGACVKKSEDWIDLIEKDMQQINTNNNSQHSEENEKIISKSLSKDGEGLTTQLDLNTLTPEMKSSSQNYQEQKHHSDLKTSIKSNQIANNSNTTPKRFFAGSITRAMQKWKDSSANRTPNTNHVKARLRRLNIRRRNDRLATEHIKIDSSMLSVQQEAPKVALMSTSNGDNNSDSNKISSSASSQKRKTSPSATPIQIAQEKFDSSSNATHDCGKSNHCIPKMGICHSESISSDGDSARNIGGKLYIPDSISSSSMETTCEGTPHSHNLNHALSQENLNSDQALPEAPTNSQESLINRVKIVQPTKTPSKRVSLESSFPDRPRKKHTALPVDIAKIEGTFKVPHHRAQSTTKCQNIKITTEDSIANYDHQSTSVKDTDQNLTSVLDNQFIENSESMPLFLSNSDALVPRHKTYNIDHGHTKSQDIKGSSESNHYCGELTSKYKNLIPGGDGRKEADIFVSPDSDLMDYPFNKYQQREAIQTSDSKYSTEKDYKSETINFVPDPALEPSASDENNTNSYILKQNYVVPNSEELMRQLESSKIHDDNNTDNPESIDSQVLENIRVKMNEEKERIARMKSLLDAALPTTSSQSPRKSDSSLASDLTCTVMPISTQPYMIDSESDDHVASDSDDTHSLESMDGDRDLKVEKKSDNNVLLWSALDKPDDPDEDSKIENTFQESRNLQPGTGSVRVLAEQTNASDAIGSARVAKNENLNYKRMGVDRSRHSDFHKNHHLSSDVLTSNISLVATGLLDKEKHKVALLAKLFNAKFAREINRTTTHVIVKAGVLIADENNLAECTVKYFQGIAAGLCLVNFQWVLECISWNTLIPTEMYEIKGSTNSNTRRNELGAPRRSRLARLSKKPRLFDGYSFCCWGQFYSIAKGQLRRVLEFAGAKVIEESSARSDKVVVYVSFCVLRFATL</sequence>
<evidence type="ECO:0000256" key="6">
    <source>
        <dbReference type="ARBA" id="ARBA00022833"/>
    </source>
</evidence>
<comment type="subcellular location">
    <subcellularLocation>
        <location evidence="1">Nucleus</location>
    </subcellularLocation>
</comment>
<keyword evidence="5" id="KW-0863">Zinc-finger</keyword>
<evidence type="ECO:0000256" key="2">
    <source>
        <dbReference type="ARBA" id="ARBA00022723"/>
    </source>
</evidence>
<dbReference type="SUPFAM" id="SSF52113">
    <property type="entry name" value="BRCT domain"/>
    <property type="match status" value="1"/>
</dbReference>
<dbReference type="FunCoup" id="B3RR01">
    <property type="interactions" value="486"/>
</dbReference>
<feature type="region of interest" description="Disordered" evidence="9">
    <location>
        <begin position="73"/>
        <end position="168"/>
    </location>
</feature>
<dbReference type="EMBL" id="DS985243">
    <property type="protein sequence ID" value="EDV26257.1"/>
    <property type="molecule type" value="Genomic_DNA"/>
</dbReference>
<dbReference type="AlphaFoldDB" id="B3RR01"/>
<feature type="region of interest" description="Disordered" evidence="9">
    <location>
        <begin position="515"/>
        <end position="546"/>
    </location>
</feature>
<dbReference type="InParanoid" id="B3RR01"/>